<accession>S9RIJ9</accession>
<dbReference type="AlphaFoldDB" id="S9RIJ9"/>
<name>S9RIJ9_9RHOB</name>
<dbReference type="CDD" id="cd08916">
    <property type="entry name" value="TrHb3_P"/>
    <property type="match status" value="1"/>
</dbReference>
<dbReference type="eggNOG" id="COG2346">
    <property type="taxonomic scope" value="Bacteria"/>
</dbReference>
<dbReference type="EMBL" id="APVH01000042">
    <property type="protein sequence ID" value="EPX77945.1"/>
    <property type="molecule type" value="Genomic_DNA"/>
</dbReference>
<evidence type="ECO:0000313" key="1">
    <source>
        <dbReference type="EMBL" id="EPX77945.1"/>
    </source>
</evidence>
<comment type="caution">
    <text evidence="1">The sequence shown here is derived from an EMBL/GenBank/DDBJ whole genome shotgun (WGS) entry which is preliminary data.</text>
</comment>
<dbReference type="GO" id="GO:0019825">
    <property type="term" value="F:oxygen binding"/>
    <property type="evidence" value="ECO:0007669"/>
    <property type="project" value="InterPro"/>
</dbReference>
<organism evidence="1 2">
    <name type="scientific">Salipiger mucosus DSM 16094</name>
    <dbReference type="NCBI Taxonomy" id="1123237"/>
    <lineage>
        <taxon>Bacteria</taxon>
        <taxon>Pseudomonadati</taxon>
        <taxon>Pseudomonadota</taxon>
        <taxon>Alphaproteobacteria</taxon>
        <taxon>Rhodobacterales</taxon>
        <taxon>Roseobacteraceae</taxon>
        <taxon>Salipiger</taxon>
    </lineage>
</organism>
<dbReference type="STRING" id="1123237.Salmuc_03267"/>
<dbReference type="GO" id="GO:0020037">
    <property type="term" value="F:heme binding"/>
    <property type="evidence" value="ECO:0007669"/>
    <property type="project" value="InterPro"/>
</dbReference>
<proteinExistence type="predicted"/>
<sequence length="123" mass="13835">MDDSVLRQLVHTFYGKIRNDPVLGPIFAERITDWPPHLERMTTFWSSVALMTGRYHGAPVPKHVSLAVDRSHFDRWLVLFSETAREVCSPAGADHVIERAERIARSLSVAVEDARSTGIPKLA</sequence>
<dbReference type="RefSeq" id="WP_021120702.1">
    <property type="nucleotide sequence ID" value="NZ_KE557281.1"/>
</dbReference>
<dbReference type="Proteomes" id="UP000015347">
    <property type="component" value="Unassembled WGS sequence"/>
</dbReference>
<dbReference type="SUPFAM" id="SSF46458">
    <property type="entry name" value="Globin-like"/>
    <property type="match status" value="1"/>
</dbReference>
<dbReference type="InterPro" id="IPR009050">
    <property type="entry name" value="Globin-like_sf"/>
</dbReference>
<dbReference type="InterPro" id="IPR012292">
    <property type="entry name" value="Globin/Proto"/>
</dbReference>
<reference evidence="2" key="1">
    <citation type="journal article" date="2014" name="Stand. Genomic Sci.">
        <title>Genome sequence of the exopolysaccharide-producing Salipiger mucosus type strain (DSM 16094(T)), a moderately halophilic member of the Roseobacter clade.</title>
        <authorList>
            <person name="Riedel T."/>
            <person name="Spring S."/>
            <person name="Fiebig A."/>
            <person name="Petersen J."/>
            <person name="Kyrpides N.C."/>
            <person name="Goker M."/>
            <person name="Klenk H.P."/>
        </authorList>
    </citation>
    <scope>NUCLEOTIDE SEQUENCE [LARGE SCALE GENOMIC DNA]</scope>
    <source>
        <strain evidence="2">DSM 16094</strain>
    </source>
</reference>
<evidence type="ECO:0000313" key="2">
    <source>
        <dbReference type="Proteomes" id="UP000015347"/>
    </source>
</evidence>
<keyword evidence="2" id="KW-1185">Reference proteome</keyword>
<gene>
    <name evidence="1" type="ORF">Salmuc_03267</name>
</gene>
<protein>
    <submittedName>
        <fullName evidence="1">Putative hemoglobin</fullName>
    </submittedName>
</protein>
<dbReference type="HOGENOM" id="CLU_104957_4_1_5"/>
<dbReference type="Gene3D" id="1.10.490.10">
    <property type="entry name" value="Globins"/>
    <property type="match status" value="1"/>
</dbReference>